<dbReference type="Proteomes" id="UP000677228">
    <property type="component" value="Unassembled WGS sequence"/>
</dbReference>
<gene>
    <name evidence="2" type="ORF">OVA965_LOCUS46171</name>
    <name evidence="3" type="ORF">TMI583_LOCUS19939</name>
</gene>
<protein>
    <submittedName>
        <fullName evidence="2">Uncharacterized protein</fullName>
    </submittedName>
</protein>
<feature type="compositionally biased region" description="Polar residues" evidence="1">
    <location>
        <begin position="35"/>
        <end position="45"/>
    </location>
</feature>
<feature type="compositionally biased region" description="Polar residues" evidence="1">
    <location>
        <begin position="1"/>
        <end position="16"/>
    </location>
</feature>
<accession>A0A8S2GC39</accession>
<comment type="caution">
    <text evidence="2">The sequence shown here is derived from an EMBL/GenBank/DDBJ whole genome shotgun (WGS) entry which is preliminary data.</text>
</comment>
<dbReference type="EMBL" id="CAJOBA010013374">
    <property type="protein sequence ID" value="CAF3879136.1"/>
    <property type="molecule type" value="Genomic_DNA"/>
</dbReference>
<evidence type="ECO:0000313" key="4">
    <source>
        <dbReference type="Proteomes" id="UP000677228"/>
    </source>
</evidence>
<evidence type="ECO:0000313" key="3">
    <source>
        <dbReference type="EMBL" id="CAF3879136.1"/>
    </source>
</evidence>
<feature type="region of interest" description="Disordered" evidence="1">
    <location>
        <begin position="1"/>
        <end position="48"/>
    </location>
</feature>
<feature type="non-terminal residue" evidence="2">
    <location>
        <position position="93"/>
    </location>
</feature>
<feature type="non-terminal residue" evidence="2">
    <location>
        <position position="1"/>
    </location>
</feature>
<evidence type="ECO:0000313" key="2">
    <source>
        <dbReference type="EMBL" id="CAF1684417.1"/>
    </source>
</evidence>
<reference evidence="2" key="1">
    <citation type="submission" date="2021-02" db="EMBL/GenBank/DDBJ databases">
        <authorList>
            <person name="Nowell W R."/>
        </authorList>
    </citation>
    <scope>NUCLEOTIDE SEQUENCE</scope>
</reference>
<dbReference type="Proteomes" id="UP000682733">
    <property type="component" value="Unassembled WGS sequence"/>
</dbReference>
<sequence>NISHNLLNETSANGSLSGAFDKIMSDNDKPEIMSPISQKPSSPSLPSIKEKQKFDEPIDKDFVLEITDLVDPILHTTSEFTLKDKDNLSIAIY</sequence>
<evidence type="ECO:0000256" key="1">
    <source>
        <dbReference type="SAM" id="MobiDB-lite"/>
    </source>
</evidence>
<name>A0A8S2GC39_9BILA</name>
<organism evidence="2 4">
    <name type="scientific">Didymodactylos carnosus</name>
    <dbReference type="NCBI Taxonomy" id="1234261"/>
    <lineage>
        <taxon>Eukaryota</taxon>
        <taxon>Metazoa</taxon>
        <taxon>Spiralia</taxon>
        <taxon>Gnathifera</taxon>
        <taxon>Rotifera</taxon>
        <taxon>Eurotatoria</taxon>
        <taxon>Bdelloidea</taxon>
        <taxon>Philodinida</taxon>
        <taxon>Philodinidae</taxon>
        <taxon>Didymodactylos</taxon>
    </lineage>
</organism>
<proteinExistence type="predicted"/>
<dbReference type="AlphaFoldDB" id="A0A8S2GC39"/>
<dbReference type="EMBL" id="CAJNOK010082168">
    <property type="protein sequence ID" value="CAF1684417.1"/>
    <property type="molecule type" value="Genomic_DNA"/>
</dbReference>